<evidence type="ECO:0000313" key="4">
    <source>
        <dbReference type="RefSeq" id="XP_055885932.1"/>
    </source>
</evidence>
<keyword evidence="3" id="KW-1185">Reference proteome</keyword>
<feature type="compositionally biased region" description="Polar residues" evidence="1">
    <location>
        <begin position="788"/>
        <end position="798"/>
    </location>
</feature>
<keyword evidence="2" id="KW-0732">Signal</keyword>
<feature type="compositionally biased region" description="Basic and acidic residues" evidence="1">
    <location>
        <begin position="191"/>
        <end position="203"/>
    </location>
</feature>
<evidence type="ECO:0000256" key="1">
    <source>
        <dbReference type="SAM" id="MobiDB-lite"/>
    </source>
</evidence>
<feature type="compositionally biased region" description="Acidic residues" evidence="1">
    <location>
        <begin position="772"/>
        <end position="786"/>
    </location>
</feature>
<reference evidence="4" key="1">
    <citation type="submission" date="2025-08" db="UniProtKB">
        <authorList>
            <consortium name="RefSeq"/>
        </authorList>
    </citation>
    <scope>IDENTIFICATION</scope>
</reference>
<feature type="region of interest" description="Disordered" evidence="1">
    <location>
        <begin position="227"/>
        <end position="296"/>
    </location>
</feature>
<sequence>MVWITQMQTRIVCWILLLSRVTLSLQESTNQTSQQGEGAGPGSGPSSENSDPRAANEDVREATVSGNKTFSTFRSLPSAKESTNSSLDKVSQSLASAKESTNSSLDKVSQSLTRLEGSLGSLIQSFLAMQRSVSNLEQLQELLVLLLEDILKQADNKAKSLKAIKKEIDTNYGDQNTKTSKESNEDDIGGDADRNNRAVENGEAKTYVNDEDYSVLSGRLGGSLARQADANAVQDKEETADSTPPSADVNESGASSREGSSTSDENDNAPRSKSLTGETKTSPPTESFNRSPQWAEPMSVERGNFLAMFREALGRLVHKSPASVGQQFQQMRLQREDHEINAVPGESPAEAPPRSFEPLEVKTDVNNFLDKESISQKRLPVQVRLRHLSQVVRHAGPIDGPEKSTSPFLEDLSGTVGRDYSGERPTGMINNLQLPESVADIFTNDSSEETKLTSSITLQNVPRTVRKRRQAEIQSKPWSTSDTSTNGSVMTFSDVAKLQSLREELNSSKRTFLHDSSVDTSNVYNITDVHNHSNVAGVPGTAWQDYDHLIDALLKDLSAKLQEYQSQQASNDAAIDRAVYELNKLIWVSTFENEFGAMNSSDTPRNNVMTGSESVQFISQPMISAADESVNKGMQLFAGNESTSLNETALHRAYTVKSRTKSALFKTKEMMKETENNSKISLQRAYADEQVSPANLSESSSSDWVWLTYMPSAMKLPEADLKWLIDTLTILTQRQDLATDMTDIIRRAWDLTHKKLDSNTMRHGEDRSAEAGPDDLQDEEELDVDAEGQNTRSLIRDNTSANSLFGDISEQLSNTPSNSIDESVQQVINALKHFLQQEDSLNNDQSHLRSTHSNHEKGSRGQDTLENEEGDSEELSREEDRGNHNSYMNTLLHGGQQRKEPEEYPMFVLQKQIEPLAFAEYFRNKRERRSRHKRLSGMLLKQFTNPQTPSDNNQMDNRHIFNQDGSHSAGQQIQQHQARNTSMPHSNGPQTMLHQNNLHNHLRRLSTHEPWGRLQRHYNYPWGYSNYMNHLGINHPNWIHRALEPDEPPSTDMQGSMDVEDAVAALFQRYWQRLFDVYSRSALTTTTEEPDYDGENTTPLANIQLEENITHITPQSPATITTTDILSLRGQPASVNIRGNTTLVK</sequence>
<dbReference type="AlphaFoldDB" id="A0A9W3AFC2"/>
<feature type="region of interest" description="Disordered" evidence="1">
    <location>
        <begin position="760"/>
        <end position="798"/>
    </location>
</feature>
<organism evidence="3 4">
    <name type="scientific">Biomphalaria glabrata</name>
    <name type="common">Bloodfluke planorb</name>
    <name type="synonym">Freshwater snail</name>
    <dbReference type="NCBI Taxonomy" id="6526"/>
    <lineage>
        <taxon>Eukaryota</taxon>
        <taxon>Metazoa</taxon>
        <taxon>Spiralia</taxon>
        <taxon>Lophotrochozoa</taxon>
        <taxon>Mollusca</taxon>
        <taxon>Gastropoda</taxon>
        <taxon>Heterobranchia</taxon>
        <taxon>Euthyneura</taxon>
        <taxon>Panpulmonata</taxon>
        <taxon>Hygrophila</taxon>
        <taxon>Lymnaeoidea</taxon>
        <taxon>Planorbidae</taxon>
        <taxon>Biomphalaria</taxon>
    </lineage>
</organism>
<dbReference type="Proteomes" id="UP001165740">
    <property type="component" value="Chromosome 5"/>
</dbReference>
<feature type="compositionally biased region" description="Polar residues" evidence="1">
    <location>
        <begin position="269"/>
        <end position="292"/>
    </location>
</feature>
<feature type="compositionally biased region" description="Basic and acidic residues" evidence="1">
    <location>
        <begin position="760"/>
        <end position="769"/>
    </location>
</feature>
<feature type="signal peptide" evidence="2">
    <location>
        <begin position="1"/>
        <end position="24"/>
    </location>
</feature>
<dbReference type="GeneID" id="106075377"/>
<feature type="region of interest" description="Disordered" evidence="1">
    <location>
        <begin position="844"/>
        <end position="899"/>
    </location>
</feature>
<feature type="compositionally biased region" description="Basic and acidic residues" evidence="1">
    <location>
        <begin position="874"/>
        <end position="883"/>
    </location>
</feature>
<accession>A0A9W3AFC2</accession>
<feature type="region of interest" description="Disordered" evidence="1">
    <location>
        <begin position="29"/>
        <end position="63"/>
    </location>
</feature>
<evidence type="ECO:0000313" key="3">
    <source>
        <dbReference type="Proteomes" id="UP001165740"/>
    </source>
</evidence>
<feature type="compositionally biased region" description="Low complexity" evidence="1">
    <location>
        <begin position="251"/>
        <end position="263"/>
    </location>
</feature>
<protein>
    <submittedName>
        <fullName evidence="4">Uncharacterized protein LOC106075377</fullName>
    </submittedName>
</protein>
<gene>
    <name evidence="4" type="primary">LOC106075377</name>
</gene>
<feature type="region of interest" description="Disordered" evidence="1">
    <location>
        <begin position="75"/>
        <end position="106"/>
    </location>
</feature>
<feature type="region of interest" description="Disordered" evidence="1">
    <location>
        <begin position="395"/>
        <end position="414"/>
    </location>
</feature>
<name>A0A9W3AFC2_BIOGL</name>
<dbReference type="RefSeq" id="XP_055885932.1">
    <property type="nucleotide sequence ID" value="XM_056029957.1"/>
</dbReference>
<dbReference type="OrthoDB" id="6106441at2759"/>
<feature type="region of interest" description="Disordered" evidence="1">
    <location>
        <begin position="172"/>
        <end position="206"/>
    </location>
</feature>
<evidence type="ECO:0000256" key="2">
    <source>
        <dbReference type="SAM" id="SignalP"/>
    </source>
</evidence>
<feature type="chain" id="PRO_5040861539" evidence="2">
    <location>
        <begin position="25"/>
        <end position="1145"/>
    </location>
</feature>
<proteinExistence type="predicted"/>
<feature type="compositionally biased region" description="Basic and acidic residues" evidence="1">
    <location>
        <begin position="50"/>
        <end position="61"/>
    </location>
</feature>